<dbReference type="GO" id="GO:0016787">
    <property type="term" value="F:hydrolase activity"/>
    <property type="evidence" value="ECO:0007669"/>
    <property type="project" value="UniProtKB-KW"/>
</dbReference>
<name>A0A852Z651_9ACTN</name>
<sequence>MEGRQVAEDGELSLSPSQNHRYLLEEIAPALRFTGGDVAAWQERLRPTLRELLGMPEPSRLRLRARTLWRNELERGTVEKLAFAAEPHADVVAYFCTPHDRPPPYPTVICLQGHSTGMHVSIARERDDESVPFAVEGDRDFALGAMRHGFAALCIEQRSFGYRREQAQAATSPHGCHDAAMQALMLGRTLVGERVFDVDRGIDYLTARGDVDLSRLGVMGNSGGGTATIYAAALLDRVRFAMPSCAFCTFADSIMSIYHCADNYVPGLLRWAEAADVLGLFAPKPVVVVAGRDDPIFPLLGVRTAFDDLRRIYTASGADEQCRLVIGDGGHRFYEEKAWQALLELIE</sequence>
<gene>
    <name evidence="2" type="ORF">F4554_000333</name>
</gene>
<evidence type="ECO:0000313" key="3">
    <source>
        <dbReference type="Proteomes" id="UP000579605"/>
    </source>
</evidence>
<dbReference type="InterPro" id="IPR025890">
    <property type="entry name" value="Abhydrolase_bac"/>
</dbReference>
<dbReference type="InterPro" id="IPR029058">
    <property type="entry name" value="AB_hydrolase_fold"/>
</dbReference>
<dbReference type="Pfam" id="PF12715">
    <property type="entry name" value="Abhydrolase_7"/>
    <property type="match status" value="1"/>
</dbReference>
<proteinExistence type="inferred from homology"/>
<comment type="caution">
    <text evidence="2">The sequence shown here is derived from an EMBL/GenBank/DDBJ whole genome shotgun (WGS) entry which is preliminary data.</text>
</comment>
<dbReference type="EMBL" id="JACBZH010000001">
    <property type="protein sequence ID" value="NYH87695.1"/>
    <property type="molecule type" value="Genomic_DNA"/>
</dbReference>
<dbReference type="Proteomes" id="UP000579605">
    <property type="component" value="Unassembled WGS sequence"/>
</dbReference>
<keyword evidence="3" id="KW-1185">Reference proteome</keyword>
<dbReference type="PANTHER" id="PTHR22946">
    <property type="entry name" value="DIENELACTONE HYDROLASE DOMAIN-CONTAINING PROTEIN-RELATED"/>
    <property type="match status" value="1"/>
</dbReference>
<dbReference type="Gene3D" id="3.40.50.1820">
    <property type="entry name" value="alpha/beta hydrolase"/>
    <property type="match status" value="1"/>
</dbReference>
<evidence type="ECO:0000256" key="1">
    <source>
        <dbReference type="ARBA" id="ARBA00008645"/>
    </source>
</evidence>
<protein>
    <submittedName>
        <fullName evidence="2">Dienelactone hydrolase</fullName>
    </submittedName>
</protein>
<keyword evidence="2" id="KW-0378">Hydrolase</keyword>
<dbReference type="SUPFAM" id="SSF53474">
    <property type="entry name" value="alpha/beta-Hydrolases"/>
    <property type="match status" value="1"/>
</dbReference>
<dbReference type="RefSeq" id="WP_179785716.1">
    <property type="nucleotide sequence ID" value="NZ_BAAARR010000034.1"/>
</dbReference>
<organism evidence="2 3">
    <name type="scientific">Actinopolymorpha rutila</name>
    <dbReference type="NCBI Taxonomy" id="446787"/>
    <lineage>
        <taxon>Bacteria</taxon>
        <taxon>Bacillati</taxon>
        <taxon>Actinomycetota</taxon>
        <taxon>Actinomycetes</taxon>
        <taxon>Propionibacteriales</taxon>
        <taxon>Actinopolymorphaceae</taxon>
        <taxon>Actinopolymorpha</taxon>
    </lineage>
</organism>
<dbReference type="InterPro" id="IPR050261">
    <property type="entry name" value="FrsA_esterase"/>
</dbReference>
<reference evidence="2 3" key="1">
    <citation type="submission" date="2020-07" db="EMBL/GenBank/DDBJ databases">
        <title>Sequencing the genomes of 1000 actinobacteria strains.</title>
        <authorList>
            <person name="Klenk H.-P."/>
        </authorList>
    </citation>
    <scope>NUCLEOTIDE SEQUENCE [LARGE SCALE GENOMIC DNA]</scope>
    <source>
        <strain evidence="2 3">DSM 18448</strain>
    </source>
</reference>
<comment type="similarity">
    <text evidence="1">Belongs to the AB hydrolase superfamily.</text>
</comment>
<accession>A0A852Z651</accession>
<dbReference type="AlphaFoldDB" id="A0A852Z651"/>
<evidence type="ECO:0000313" key="2">
    <source>
        <dbReference type="EMBL" id="NYH87695.1"/>
    </source>
</evidence>